<feature type="transmembrane region" description="Helical" evidence="6">
    <location>
        <begin position="357"/>
        <end position="376"/>
    </location>
</feature>
<evidence type="ECO:0000256" key="6">
    <source>
        <dbReference type="SAM" id="Phobius"/>
    </source>
</evidence>
<dbReference type="PANTHER" id="PTHR31162:SF0">
    <property type="entry name" value="MALIC ACID TRANSPORT PROTEIN"/>
    <property type="match status" value="1"/>
</dbReference>
<dbReference type="GO" id="GO:0016020">
    <property type="term" value="C:membrane"/>
    <property type="evidence" value="ECO:0007669"/>
    <property type="project" value="UniProtKB-SubCell"/>
</dbReference>
<reference evidence="8" key="3">
    <citation type="submission" date="2025-08" db="UniProtKB">
        <authorList>
            <consortium name="RefSeq"/>
        </authorList>
    </citation>
    <scope>IDENTIFICATION</scope>
    <source>
        <strain evidence="8">CBS 342.82</strain>
    </source>
</reference>
<dbReference type="Gene3D" id="1.50.10.150">
    <property type="entry name" value="Voltage-dependent anion channel"/>
    <property type="match status" value="1"/>
</dbReference>
<evidence type="ECO:0000256" key="1">
    <source>
        <dbReference type="ARBA" id="ARBA00004141"/>
    </source>
</evidence>
<comment type="subcellular location">
    <subcellularLocation>
        <location evidence="1">Membrane</location>
        <topology evidence="1">Multi-pass membrane protein</topology>
    </subcellularLocation>
</comment>
<feature type="transmembrane region" description="Helical" evidence="6">
    <location>
        <begin position="195"/>
        <end position="217"/>
    </location>
</feature>
<keyword evidence="7" id="KW-1185">Reference proteome</keyword>
<dbReference type="GeneID" id="54361347"/>
<evidence type="ECO:0000256" key="4">
    <source>
        <dbReference type="ARBA" id="ARBA00023136"/>
    </source>
</evidence>
<evidence type="ECO:0008006" key="9">
    <source>
        <dbReference type="Google" id="ProtNLM"/>
    </source>
</evidence>
<accession>A0A6J3LQW7</accession>
<dbReference type="Pfam" id="PF03595">
    <property type="entry name" value="SLAC1"/>
    <property type="match status" value="1"/>
</dbReference>
<feature type="transmembrane region" description="Helical" evidence="6">
    <location>
        <begin position="157"/>
        <end position="183"/>
    </location>
</feature>
<dbReference type="OrthoDB" id="2901184at2759"/>
<reference evidence="8" key="1">
    <citation type="submission" date="2020-01" db="EMBL/GenBank/DDBJ databases">
        <authorList>
            <consortium name="DOE Joint Genome Institute"/>
            <person name="Haridas S."/>
            <person name="Albert R."/>
            <person name="Binder M."/>
            <person name="Bloem J."/>
            <person name="Labutti K."/>
            <person name="Salamov A."/>
            <person name="Andreopoulos B."/>
            <person name="Baker S.E."/>
            <person name="Barry K."/>
            <person name="Bills G."/>
            <person name="Bluhm B.H."/>
            <person name="Cannon C."/>
            <person name="Castanera R."/>
            <person name="Culley D.E."/>
            <person name="Daum C."/>
            <person name="Ezra D."/>
            <person name="Gonzalez J.B."/>
            <person name="Henrissat B."/>
            <person name="Kuo A."/>
            <person name="Liang C."/>
            <person name="Lipzen A."/>
            <person name="Lutzoni F."/>
            <person name="Magnuson J."/>
            <person name="Mondo S."/>
            <person name="Nolan M."/>
            <person name="Ohm R."/>
            <person name="Pangilinan J."/>
            <person name="Park H.-J."/>
            <person name="Ramirez L."/>
            <person name="Alfaro M."/>
            <person name="Sun H."/>
            <person name="Tritt A."/>
            <person name="Yoshinaga Y."/>
            <person name="Zwiers L.-H."/>
            <person name="Turgeon B.G."/>
            <person name="Goodwin S.B."/>
            <person name="Spatafora J.W."/>
            <person name="Crous P.W."/>
            <person name="Grigoriev I.V."/>
        </authorList>
    </citation>
    <scope>NUCLEOTIDE SEQUENCE</scope>
    <source>
        <strain evidence="8">CBS 342.82</strain>
    </source>
</reference>
<reference evidence="8" key="2">
    <citation type="submission" date="2020-04" db="EMBL/GenBank/DDBJ databases">
        <authorList>
            <consortium name="NCBI Genome Project"/>
        </authorList>
    </citation>
    <scope>NUCLEOTIDE SEQUENCE</scope>
    <source>
        <strain evidence="8">CBS 342.82</strain>
    </source>
</reference>
<dbReference type="Proteomes" id="UP000504637">
    <property type="component" value="Unplaced"/>
</dbReference>
<feature type="transmembrane region" description="Helical" evidence="6">
    <location>
        <begin position="305"/>
        <end position="336"/>
    </location>
</feature>
<feature type="transmembrane region" description="Helical" evidence="6">
    <location>
        <begin position="91"/>
        <end position="110"/>
    </location>
</feature>
<dbReference type="InterPro" id="IPR030185">
    <property type="entry name" value="Mae1"/>
</dbReference>
<feature type="compositionally biased region" description="Basic and acidic residues" evidence="5">
    <location>
        <begin position="10"/>
        <end position="26"/>
    </location>
</feature>
<dbReference type="CDD" id="cd09317">
    <property type="entry name" value="TDT_Mae1_like"/>
    <property type="match status" value="1"/>
</dbReference>
<keyword evidence="3 6" id="KW-1133">Transmembrane helix</keyword>
<feature type="transmembrane region" description="Helical" evidence="6">
    <location>
        <begin position="131"/>
        <end position="151"/>
    </location>
</feature>
<evidence type="ECO:0000256" key="3">
    <source>
        <dbReference type="ARBA" id="ARBA00022989"/>
    </source>
</evidence>
<dbReference type="GO" id="GO:0015140">
    <property type="term" value="F:malate transmembrane transporter activity"/>
    <property type="evidence" value="ECO:0007669"/>
    <property type="project" value="InterPro"/>
</dbReference>
<dbReference type="InterPro" id="IPR038665">
    <property type="entry name" value="Voltage-dep_anion_channel_sf"/>
</dbReference>
<feature type="region of interest" description="Disordered" evidence="5">
    <location>
        <begin position="1"/>
        <end position="45"/>
    </location>
</feature>
<evidence type="ECO:0000256" key="2">
    <source>
        <dbReference type="ARBA" id="ARBA00022692"/>
    </source>
</evidence>
<keyword evidence="2 6" id="KW-0812">Transmembrane</keyword>
<evidence type="ECO:0000313" key="8">
    <source>
        <dbReference type="RefSeq" id="XP_033455054.1"/>
    </source>
</evidence>
<sequence length="423" mass="47163">MASSRHHHHADSDSDKPDHSPTRDQGDDPSPSSLEAQHGKQESQRHRLPFTEWVGANVTWSWFTCTQSTGGAASLLHECPKQFAGLETLGIIMFMLQIALFLAFNALMVLRWTKHKGSLARSFTAKPECNFFGSYWLSLATIILNMHHYGMPHTGPWIITALRVLFWIYAGISLTSTTVHMAVIFRCVRQSHVDFAPPMFLLILNAMLTGTIAATIAGDQPVEERVQIMVAGVAYQGLGWLVCMLLLTMMLGNLLENGWPAPAQRPGLFIMVGTSGFTIVALIGIAEAAPTGYGYFGQHPLAGEILLIVATWIGVFLWLFSCWWFFLAALIALWDVPAWAREANGAWWKVPVHYTNTWWAVIFPNVGWALGTVYLARVLESPAIEWVSVAMIIGVEAIWVMNIVLMFMTVFRSLFVDARVKLD</sequence>
<feature type="transmembrane region" description="Helical" evidence="6">
    <location>
        <begin position="267"/>
        <end position="285"/>
    </location>
</feature>
<organism evidence="8">
    <name type="scientific">Dissoconium aciculare CBS 342.82</name>
    <dbReference type="NCBI Taxonomy" id="1314786"/>
    <lineage>
        <taxon>Eukaryota</taxon>
        <taxon>Fungi</taxon>
        <taxon>Dikarya</taxon>
        <taxon>Ascomycota</taxon>
        <taxon>Pezizomycotina</taxon>
        <taxon>Dothideomycetes</taxon>
        <taxon>Dothideomycetidae</taxon>
        <taxon>Mycosphaerellales</taxon>
        <taxon>Dissoconiaceae</taxon>
        <taxon>Dissoconium</taxon>
    </lineage>
</organism>
<feature type="transmembrane region" description="Helical" evidence="6">
    <location>
        <begin position="237"/>
        <end position="255"/>
    </location>
</feature>
<dbReference type="RefSeq" id="XP_033455054.1">
    <property type="nucleotide sequence ID" value="XM_033603547.1"/>
</dbReference>
<dbReference type="InterPro" id="IPR004695">
    <property type="entry name" value="SLAC1/Mae1/Ssu1/TehA"/>
</dbReference>
<evidence type="ECO:0000256" key="5">
    <source>
        <dbReference type="SAM" id="MobiDB-lite"/>
    </source>
</evidence>
<dbReference type="AlphaFoldDB" id="A0A6J3LQW7"/>
<protein>
    <recommendedName>
        <fullName evidence="9">C4-dicarboxylate transporter/malic acid transport protein</fullName>
    </recommendedName>
</protein>
<name>A0A6J3LQW7_9PEZI</name>
<evidence type="ECO:0000313" key="7">
    <source>
        <dbReference type="Proteomes" id="UP000504637"/>
    </source>
</evidence>
<feature type="transmembrane region" description="Helical" evidence="6">
    <location>
        <begin position="388"/>
        <end position="411"/>
    </location>
</feature>
<proteinExistence type="predicted"/>
<dbReference type="PANTHER" id="PTHR31162">
    <property type="entry name" value="MALIC ACID TRANSPORT PROTEIN-RELATED"/>
    <property type="match status" value="1"/>
</dbReference>
<gene>
    <name evidence="8" type="ORF">K489DRAFT_374635</name>
</gene>
<keyword evidence="4 6" id="KW-0472">Membrane</keyword>